<proteinExistence type="predicted"/>
<feature type="region of interest" description="Disordered" evidence="1">
    <location>
        <begin position="32"/>
        <end position="348"/>
    </location>
</feature>
<accession>A0A2G8L7G2</accession>
<protein>
    <submittedName>
        <fullName evidence="2">Uncharacterized protein</fullName>
    </submittedName>
</protein>
<dbReference type="AlphaFoldDB" id="A0A2G8L7G2"/>
<feature type="compositionally biased region" description="Basic and acidic residues" evidence="1">
    <location>
        <begin position="167"/>
        <end position="185"/>
    </location>
</feature>
<feature type="compositionally biased region" description="Acidic residues" evidence="1">
    <location>
        <begin position="134"/>
        <end position="156"/>
    </location>
</feature>
<evidence type="ECO:0000256" key="1">
    <source>
        <dbReference type="SAM" id="MobiDB-lite"/>
    </source>
</evidence>
<feature type="compositionally biased region" description="Basic and acidic residues" evidence="1">
    <location>
        <begin position="333"/>
        <end position="342"/>
    </location>
</feature>
<evidence type="ECO:0000313" key="2">
    <source>
        <dbReference type="EMBL" id="PIK56184.1"/>
    </source>
</evidence>
<keyword evidence="3" id="KW-1185">Reference proteome</keyword>
<reference evidence="2 3" key="1">
    <citation type="journal article" date="2017" name="PLoS Biol.">
        <title>The sea cucumber genome provides insights into morphological evolution and visceral regeneration.</title>
        <authorList>
            <person name="Zhang X."/>
            <person name="Sun L."/>
            <person name="Yuan J."/>
            <person name="Sun Y."/>
            <person name="Gao Y."/>
            <person name="Zhang L."/>
            <person name="Li S."/>
            <person name="Dai H."/>
            <person name="Hamel J.F."/>
            <person name="Liu C."/>
            <person name="Yu Y."/>
            <person name="Liu S."/>
            <person name="Lin W."/>
            <person name="Guo K."/>
            <person name="Jin S."/>
            <person name="Xu P."/>
            <person name="Storey K.B."/>
            <person name="Huan P."/>
            <person name="Zhang T."/>
            <person name="Zhou Y."/>
            <person name="Zhang J."/>
            <person name="Lin C."/>
            <person name="Li X."/>
            <person name="Xing L."/>
            <person name="Huo D."/>
            <person name="Sun M."/>
            <person name="Wang L."/>
            <person name="Mercier A."/>
            <person name="Li F."/>
            <person name="Yang H."/>
            <person name="Xiang J."/>
        </authorList>
    </citation>
    <scope>NUCLEOTIDE SEQUENCE [LARGE SCALE GENOMIC DNA]</scope>
    <source>
        <strain evidence="2">Shaxun</strain>
        <tissue evidence="2">Muscle</tissue>
    </source>
</reference>
<feature type="compositionally biased region" description="Acidic residues" evidence="1">
    <location>
        <begin position="284"/>
        <end position="294"/>
    </location>
</feature>
<dbReference type="EMBL" id="MRZV01000185">
    <property type="protein sequence ID" value="PIK56184.1"/>
    <property type="molecule type" value="Genomic_DNA"/>
</dbReference>
<feature type="compositionally biased region" description="Basic residues" evidence="1">
    <location>
        <begin position="301"/>
        <end position="312"/>
    </location>
</feature>
<feature type="compositionally biased region" description="Low complexity" evidence="1">
    <location>
        <begin position="215"/>
        <end position="228"/>
    </location>
</feature>
<evidence type="ECO:0000313" key="3">
    <source>
        <dbReference type="Proteomes" id="UP000230750"/>
    </source>
</evidence>
<organism evidence="2 3">
    <name type="scientific">Stichopus japonicus</name>
    <name type="common">Sea cucumber</name>
    <dbReference type="NCBI Taxonomy" id="307972"/>
    <lineage>
        <taxon>Eukaryota</taxon>
        <taxon>Metazoa</taxon>
        <taxon>Echinodermata</taxon>
        <taxon>Eleutherozoa</taxon>
        <taxon>Echinozoa</taxon>
        <taxon>Holothuroidea</taxon>
        <taxon>Aspidochirotacea</taxon>
        <taxon>Aspidochirotida</taxon>
        <taxon>Stichopodidae</taxon>
        <taxon>Apostichopus</taxon>
    </lineage>
</organism>
<feature type="compositionally biased region" description="Basic and acidic residues" evidence="1">
    <location>
        <begin position="107"/>
        <end position="133"/>
    </location>
</feature>
<dbReference type="Proteomes" id="UP000230750">
    <property type="component" value="Unassembled WGS sequence"/>
</dbReference>
<sequence length="348" mass="40277">MQRETSWMKSRQYTYRNLGHLKPRKIINEFTKEHNSYNNRNDLPEFSEDEESLSDFIVETPTTSKRKRRKNDLETSHRKRRQRVRALDSDSEEEEVRKSRRLRKQPKKEYHKPDKEEAWKKILESEPDLKDVIESDDAEDFVDESSCEETTSEEEGIVSLGGTTSDDGERMRGSDDETTEDEGRIDNLNQIEKNKKKPLADDSKSSSGIEENNTSSDHNNSFGSSSGDTNINRHKLCSHVEADSDRKRSHAKIETGQTCPHRETEIVEVNDEPALECKAKNEDSDLDPSSDEEAPAISINRRLRFKVHHRSQQGKALDSEDSDSDNEVNASFAKREQKERKLFKFRRG</sequence>
<gene>
    <name evidence="2" type="ORF">BSL78_06923</name>
</gene>
<comment type="caution">
    <text evidence="2">The sequence shown here is derived from an EMBL/GenBank/DDBJ whole genome shotgun (WGS) entry which is preliminary data.</text>
</comment>
<feature type="compositionally biased region" description="Polar residues" evidence="1">
    <location>
        <begin position="205"/>
        <end position="214"/>
    </location>
</feature>
<name>A0A2G8L7G2_STIJA</name>